<sequence>MPTDDDVVDVGLETNADDDRGDEVSEDWIEDVPIDDASSSGALPKHSAFAMIRFNHVPAVGFLVKALVPIMWTLLGKLKGRGTVICPPYRSRTGITSVCRKNGSWCSSGDSAPTRSIRVWTFKSSTIGNHPVAVGVQS</sequence>
<feature type="compositionally biased region" description="Acidic residues" evidence="1">
    <location>
        <begin position="15"/>
        <end position="24"/>
    </location>
</feature>
<protein>
    <submittedName>
        <fullName evidence="2">Uncharacterized protein</fullName>
    </submittedName>
</protein>
<gene>
    <name evidence="2" type="ORF">AA0114_g1790</name>
</gene>
<accession>A0A4Q4MU54</accession>
<dbReference type="AlphaFoldDB" id="A0A4Q4MU54"/>
<name>A0A4Q4MU54_9PLEO</name>
<reference evidence="3" key="1">
    <citation type="journal article" date="2019" name="bioRxiv">
        <title>Genomics, evolutionary history and diagnostics of the Alternaria alternata species group including apple and Asian pear pathotypes.</title>
        <authorList>
            <person name="Armitage A.D."/>
            <person name="Cockerton H.M."/>
            <person name="Sreenivasaprasad S."/>
            <person name="Woodhall J.W."/>
            <person name="Lane C.R."/>
            <person name="Harrison R.J."/>
            <person name="Clarkson J.P."/>
        </authorList>
    </citation>
    <scope>NUCLEOTIDE SEQUENCE [LARGE SCALE GENOMIC DNA]</scope>
    <source>
        <strain evidence="3">FERA 1082</strain>
    </source>
</reference>
<evidence type="ECO:0000313" key="2">
    <source>
        <dbReference type="EMBL" id="RYN58977.1"/>
    </source>
</evidence>
<proteinExistence type="predicted"/>
<evidence type="ECO:0000256" key="1">
    <source>
        <dbReference type="SAM" id="MobiDB-lite"/>
    </source>
</evidence>
<feature type="region of interest" description="Disordered" evidence="1">
    <location>
        <begin position="1"/>
        <end position="24"/>
    </location>
</feature>
<comment type="caution">
    <text evidence="2">The sequence shown here is derived from an EMBL/GenBank/DDBJ whole genome shotgun (WGS) entry which is preliminary data.</text>
</comment>
<dbReference type="EMBL" id="PDXA01000004">
    <property type="protein sequence ID" value="RYN58977.1"/>
    <property type="molecule type" value="Genomic_DNA"/>
</dbReference>
<dbReference type="Proteomes" id="UP000292402">
    <property type="component" value="Unassembled WGS sequence"/>
</dbReference>
<organism evidence="2 3">
    <name type="scientific">Alternaria tenuissima</name>
    <dbReference type="NCBI Taxonomy" id="119927"/>
    <lineage>
        <taxon>Eukaryota</taxon>
        <taxon>Fungi</taxon>
        <taxon>Dikarya</taxon>
        <taxon>Ascomycota</taxon>
        <taxon>Pezizomycotina</taxon>
        <taxon>Dothideomycetes</taxon>
        <taxon>Pleosporomycetidae</taxon>
        <taxon>Pleosporales</taxon>
        <taxon>Pleosporineae</taxon>
        <taxon>Pleosporaceae</taxon>
        <taxon>Alternaria</taxon>
        <taxon>Alternaria sect. Alternaria</taxon>
        <taxon>Alternaria alternata complex</taxon>
    </lineage>
</organism>
<evidence type="ECO:0000313" key="3">
    <source>
        <dbReference type="Proteomes" id="UP000292402"/>
    </source>
</evidence>